<evidence type="ECO:0000313" key="2">
    <source>
        <dbReference type="Proteomes" id="UP000003688"/>
    </source>
</evidence>
<proteinExistence type="predicted"/>
<gene>
    <name evidence="1" type="ORF">Cflav_PD2140</name>
</gene>
<dbReference type="AlphaFoldDB" id="B9XLP1"/>
<reference evidence="1 2" key="1">
    <citation type="journal article" date="2011" name="J. Bacteriol.">
        <title>Genome sequence of 'Pedosphaera parvula' Ellin514, an aerobic Verrucomicrobial isolate from pasture soil.</title>
        <authorList>
            <person name="Kant R."/>
            <person name="van Passel M.W."/>
            <person name="Sangwan P."/>
            <person name="Palva A."/>
            <person name="Lucas S."/>
            <person name="Copeland A."/>
            <person name="Lapidus A."/>
            <person name="Glavina Del Rio T."/>
            <person name="Dalin E."/>
            <person name="Tice H."/>
            <person name="Bruce D."/>
            <person name="Goodwin L."/>
            <person name="Pitluck S."/>
            <person name="Chertkov O."/>
            <person name="Larimer F.W."/>
            <person name="Land M.L."/>
            <person name="Hauser L."/>
            <person name="Brettin T.S."/>
            <person name="Detter J.C."/>
            <person name="Han S."/>
            <person name="de Vos W.M."/>
            <person name="Janssen P.H."/>
            <person name="Smidt H."/>
        </authorList>
    </citation>
    <scope>NUCLEOTIDE SEQUENCE [LARGE SCALE GENOMIC DNA]</scope>
    <source>
        <strain evidence="1 2">Ellin514</strain>
    </source>
</reference>
<organism evidence="1 2">
    <name type="scientific">Pedosphaera parvula (strain Ellin514)</name>
    <dbReference type="NCBI Taxonomy" id="320771"/>
    <lineage>
        <taxon>Bacteria</taxon>
        <taxon>Pseudomonadati</taxon>
        <taxon>Verrucomicrobiota</taxon>
        <taxon>Pedosphaerae</taxon>
        <taxon>Pedosphaerales</taxon>
        <taxon>Pedosphaeraceae</taxon>
        <taxon>Pedosphaera</taxon>
    </lineage>
</organism>
<dbReference type="Proteomes" id="UP000003688">
    <property type="component" value="Unassembled WGS sequence"/>
</dbReference>
<evidence type="ECO:0000313" key="1">
    <source>
        <dbReference type="EMBL" id="EEF59289.1"/>
    </source>
</evidence>
<accession>B9XLP1</accession>
<protein>
    <submittedName>
        <fullName evidence="1">Uncharacterized protein</fullName>
    </submittedName>
</protein>
<name>B9XLP1_PEDPL</name>
<comment type="caution">
    <text evidence="1">The sequence shown here is derived from an EMBL/GenBank/DDBJ whole genome shotgun (WGS) entry which is preliminary data.</text>
</comment>
<sequence>MLNRMKLRQGQTWKLGDQYIRIVVLERLAVEYKILTDLLVREGTRHHASKKEFCNLIKKATLMSAADLQAQDPTFLP</sequence>
<dbReference type="EMBL" id="ABOX02000030">
    <property type="protein sequence ID" value="EEF59289.1"/>
    <property type="molecule type" value="Genomic_DNA"/>
</dbReference>
<keyword evidence="2" id="KW-1185">Reference proteome</keyword>